<reference evidence="9 10" key="1">
    <citation type="journal article" date="2017" name="Genome Biol.">
        <title>New reference genome sequences of hot pepper reveal the massive evolution of plant disease-resistance genes by retroduplication.</title>
        <authorList>
            <person name="Kim S."/>
            <person name="Park J."/>
            <person name="Yeom S.I."/>
            <person name="Kim Y.M."/>
            <person name="Seo E."/>
            <person name="Kim K.T."/>
            <person name="Kim M.S."/>
            <person name="Lee J.M."/>
            <person name="Cheong K."/>
            <person name="Shin H.S."/>
            <person name="Kim S.B."/>
            <person name="Han K."/>
            <person name="Lee J."/>
            <person name="Park M."/>
            <person name="Lee H.A."/>
            <person name="Lee H.Y."/>
            <person name="Lee Y."/>
            <person name="Oh S."/>
            <person name="Lee J.H."/>
            <person name="Choi E."/>
            <person name="Choi E."/>
            <person name="Lee S.E."/>
            <person name="Jeon J."/>
            <person name="Kim H."/>
            <person name="Choi G."/>
            <person name="Song H."/>
            <person name="Lee J."/>
            <person name="Lee S.C."/>
            <person name="Kwon J.K."/>
            <person name="Lee H.Y."/>
            <person name="Koo N."/>
            <person name="Hong Y."/>
            <person name="Kim R.W."/>
            <person name="Kang W.H."/>
            <person name="Huh J.H."/>
            <person name="Kang B.C."/>
            <person name="Yang T.J."/>
            <person name="Lee Y.H."/>
            <person name="Bennetzen J.L."/>
            <person name="Choi D."/>
        </authorList>
    </citation>
    <scope>NUCLEOTIDE SEQUENCE [LARGE SCALE GENOMIC DNA]</scope>
    <source>
        <strain evidence="10">cv. PBC81</strain>
    </source>
</reference>
<dbReference type="AlphaFoldDB" id="A0A2G2XER8"/>
<dbReference type="CDD" id="cd00018">
    <property type="entry name" value="AP2"/>
    <property type="match status" value="1"/>
</dbReference>
<dbReference type="InterPro" id="IPR036955">
    <property type="entry name" value="AP2/ERF_dom_sf"/>
</dbReference>
<dbReference type="SUPFAM" id="SSF54171">
    <property type="entry name" value="DNA-binding domain"/>
    <property type="match status" value="1"/>
</dbReference>
<dbReference type="SMART" id="SM00380">
    <property type="entry name" value="AP2"/>
    <property type="match status" value="1"/>
</dbReference>
<feature type="region of interest" description="Disordered" evidence="7">
    <location>
        <begin position="281"/>
        <end position="319"/>
    </location>
</feature>
<evidence type="ECO:0000256" key="6">
    <source>
        <dbReference type="ARBA" id="ARBA00023242"/>
    </source>
</evidence>
<dbReference type="PANTHER" id="PTHR31677:SF231">
    <property type="entry name" value="ETHYLENE-RESPONSIVE TRANSCRIPTION FACTOR 4"/>
    <property type="match status" value="1"/>
</dbReference>
<dbReference type="GO" id="GO:0003677">
    <property type="term" value="F:DNA binding"/>
    <property type="evidence" value="ECO:0007669"/>
    <property type="project" value="UniProtKB-KW"/>
</dbReference>
<dbReference type="GO" id="GO:0003700">
    <property type="term" value="F:DNA-binding transcription factor activity"/>
    <property type="evidence" value="ECO:0007669"/>
    <property type="project" value="InterPro"/>
</dbReference>
<evidence type="ECO:0000256" key="3">
    <source>
        <dbReference type="ARBA" id="ARBA00023015"/>
    </source>
</evidence>
<sequence length="400" mass="45259">MAQTKDKAPIPSIEVRFKGVRKMPCGSYIAEIKDSSQRRYVWLGTFNTAEEAALAYDTAARKKYGQRAKTNFPLTTEEYLQTIKDFLSRVNNKNVSDHILPYKSNDIGSSSKTGGDELRFRLPNQNPNEFRRFTTITGCSVWMSMVHDKCLLEALMKEGVLLPEPEINSQNVPMDVTIIDANNDESTNETLNLELCLALPGSKYLIWKPHTPKTVDCLIRIKGSEELLRKFSSVKVSKISGGLIYKQFDSLVFLLVHISEVKPKGWQKTKIEKTQKTFVESDHKGFPGDDALNVSSERDFSKFSPGGDRGNGQDADMDSNSNEIVVDHESRITSHIGVDNFRYEDLNGSSLNSSGSSHYRAFWDFFRRQDMPMLIEYLRFNWKKHGDSDHLTDDSVGQGG</sequence>
<dbReference type="Gene3D" id="2.60.120.650">
    <property type="entry name" value="Cupin"/>
    <property type="match status" value="1"/>
</dbReference>
<dbReference type="InterPro" id="IPR001471">
    <property type="entry name" value="AP2/ERF_dom"/>
</dbReference>
<evidence type="ECO:0000256" key="4">
    <source>
        <dbReference type="ARBA" id="ARBA00023125"/>
    </source>
</evidence>
<dbReference type="GO" id="GO:0005634">
    <property type="term" value="C:nucleus"/>
    <property type="evidence" value="ECO:0007669"/>
    <property type="project" value="UniProtKB-SubCell"/>
</dbReference>
<organism evidence="9 10">
    <name type="scientific">Capsicum baccatum</name>
    <name type="common">Peruvian pepper</name>
    <dbReference type="NCBI Taxonomy" id="33114"/>
    <lineage>
        <taxon>Eukaryota</taxon>
        <taxon>Viridiplantae</taxon>
        <taxon>Streptophyta</taxon>
        <taxon>Embryophyta</taxon>
        <taxon>Tracheophyta</taxon>
        <taxon>Spermatophyta</taxon>
        <taxon>Magnoliopsida</taxon>
        <taxon>eudicotyledons</taxon>
        <taxon>Gunneridae</taxon>
        <taxon>Pentapetalae</taxon>
        <taxon>asterids</taxon>
        <taxon>lamiids</taxon>
        <taxon>Solanales</taxon>
        <taxon>Solanaceae</taxon>
        <taxon>Solanoideae</taxon>
        <taxon>Capsiceae</taxon>
        <taxon>Capsicum</taxon>
    </lineage>
</organism>
<keyword evidence="10" id="KW-1185">Reference proteome</keyword>
<proteinExistence type="predicted"/>
<reference evidence="10" key="2">
    <citation type="journal article" date="2017" name="J. Anim. Genet.">
        <title>Multiple reference genome sequences of hot pepper reveal the massive evolution of plant disease resistance genes by retroduplication.</title>
        <authorList>
            <person name="Kim S."/>
            <person name="Park J."/>
            <person name="Yeom S.-I."/>
            <person name="Kim Y.-M."/>
            <person name="Seo E."/>
            <person name="Kim K.-T."/>
            <person name="Kim M.-S."/>
            <person name="Lee J.M."/>
            <person name="Cheong K."/>
            <person name="Shin H.-S."/>
            <person name="Kim S.-B."/>
            <person name="Han K."/>
            <person name="Lee J."/>
            <person name="Park M."/>
            <person name="Lee H.-A."/>
            <person name="Lee H.-Y."/>
            <person name="Lee Y."/>
            <person name="Oh S."/>
            <person name="Lee J.H."/>
            <person name="Choi E."/>
            <person name="Choi E."/>
            <person name="Lee S.E."/>
            <person name="Jeon J."/>
            <person name="Kim H."/>
            <person name="Choi G."/>
            <person name="Song H."/>
            <person name="Lee J."/>
            <person name="Lee S.-C."/>
            <person name="Kwon J.-K."/>
            <person name="Lee H.-Y."/>
            <person name="Koo N."/>
            <person name="Hong Y."/>
            <person name="Kim R.W."/>
            <person name="Kang W.-H."/>
            <person name="Huh J.H."/>
            <person name="Kang B.-C."/>
            <person name="Yang T.-J."/>
            <person name="Lee Y.-H."/>
            <person name="Bennetzen J.L."/>
            <person name="Choi D."/>
        </authorList>
    </citation>
    <scope>NUCLEOTIDE SEQUENCE [LARGE SCALE GENOMIC DNA]</scope>
    <source>
        <strain evidence="10">cv. PBC81</strain>
    </source>
</reference>
<evidence type="ECO:0000256" key="5">
    <source>
        <dbReference type="ARBA" id="ARBA00023163"/>
    </source>
</evidence>
<evidence type="ECO:0000256" key="1">
    <source>
        <dbReference type="ARBA" id="ARBA00004123"/>
    </source>
</evidence>
<keyword evidence="6" id="KW-0539">Nucleus</keyword>
<keyword evidence="5" id="KW-0804">Transcription</keyword>
<accession>A0A2G2XER8</accession>
<evidence type="ECO:0000313" key="10">
    <source>
        <dbReference type="Proteomes" id="UP000224567"/>
    </source>
</evidence>
<dbReference type="EMBL" id="MLFT02000002">
    <property type="protein sequence ID" value="PHT55995.1"/>
    <property type="molecule type" value="Genomic_DNA"/>
</dbReference>
<name>A0A2G2XER8_CAPBA</name>
<dbReference type="PROSITE" id="PS51032">
    <property type="entry name" value="AP2_ERF"/>
    <property type="match status" value="1"/>
</dbReference>
<dbReference type="InterPro" id="IPR016177">
    <property type="entry name" value="DNA-bd_dom_sf"/>
</dbReference>
<dbReference type="STRING" id="33114.A0A2G2XER8"/>
<protein>
    <recommendedName>
        <fullName evidence="8">AP2/ERF domain-containing protein</fullName>
    </recommendedName>
</protein>
<dbReference type="GO" id="GO:0009873">
    <property type="term" value="P:ethylene-activated signaling pathway"/>
    <property type="evidence" value="ECO:0007669"/>
    <property type="project" value="UniProtKB-KW"/>
</dbReference>
<gene>
    <name evidence="9" type="ORF">CQW23_04481</name>
</gene>
<evidence type="ECO:0000256" key="7">
    <source>
        <dbReference type="SAM" id="MobiDB-lite"/>
    </source>
</evidence>
<dbReference type="Gene3D" id="3.30.730.10">
    <property type="entry name" value="AP2/ERF domain"/>
    <property type="match status" value="1"/>
</dbReference>
<keyword evidence="2" id="KW-0936">Ethylene signaling pathway</keyword>
<dbReference type="PANTHER" id="PTHR31677">
    <property type="entry name" value="AP2 DOMAIN CLASS TRANSCRIPTION FACTOR"/>
    <property type="match status" value="1"/>
</dbReference>
<dbReference type="OrthoDB" id="1301931at2759"/>
<keyword evidence="4" id="KW-0238">DNA-binding</keyword>
<evidence type="ECO:0000313" key="9">
    <source>
        <dbReference type="EMBL" id="PHT55995.1"/>
    </source>
</evidence>
<dbReference type="Proteomes" id="UP000224567">
    <property type="component" value="Unassembled WGS sequence"/>
</dbReference>
<evidence type="ECO:0000259" key="8">
    <source>
        <dbReference type="PROSITE" id="PS51032"/>
    </source>
</evidence>
<dbReference type="Pfam" id="PF00847">
    <property type="entry name" value="AP2"/>
    <property type="match status" value="1"/>
</dbReference>
<feature type="domain" description="AP2/ERF" evidence="8">
    <location>
        <begin position="16"/>
        <end position="73"/>
    </location>
</feature>
<dbReference type="PRINTS" id="PR00367">
    <property type="entry name" value="ETHRSPELEMNT"/>
</dbReference>
<evidence type="ECO:0000256" key="2">
    <source>
        <dbReference type="ARBA" id="ARBA00022745"/>
    </source>
</evidence>
<comment type="caution">
    <text evidence="9">The sequence shown here is derived from an EMBL/GenBank/DDBJ whole genome shotgun (WGS) entry which is preliminary data.</text>
</comment>
<comment type="subcellular location">
    <subcellularLocation>
        <location evidence="1">Nucleus</location>
    </subcellularLocation>
</comment>
<keyword evidence="3" id="KW-0805">Transcription regulation</keyword>